<dbReference type="AlphaFoldDB" id="A0A7R9DTG3"/>
<sequence length="39" mass="4902">MRMPKRMLEMKYVEKRLQRRPRKRWEEPITESVQGCPAR</sequence>
<name>A0A7R9DTG3_TIMCR</name>
<dbReference type="EMBL" id="OC348329">
    <property type="protein sequence ID" value="CAD7419299.1"/>
    <property type="molecule type" value="Genomic_DNA"/>
</dbReference>
<evidence type="ECO:0000313" key="1">
    <source>
        <dbReference type="EMBL" id="CAD7419299.1"/>
    </source>
</evidence>
<accession>A0A7R9DTG3</accession>
<protein>
    <submittedName>
        <fullName evidence="1">Uncharacterized protein</fullName>
    </submittedName>
</protein>
<proteinExistence type="predicted"/>
<reference evidence="1" key="1">
    <citation type="submission" date="2020-11" db="EMBL/GenBank/DDBJ databases">
        <authorList>
            <person name="Tran Van P."/>
        </authorList>
    </citation>
    <scope>NUCLEOTIDE SEQUENCE</scope>
</reference>
<organism evidence="1">
    <name type="scientific">Timema cristinae</name>
    <name type="common">Walking stick</name>
    <dbReference type="NCBI Taxonomy" id="61476"/>
    <lineage>
        <taxon>Eukaryota</taxon>
        <taxon>Metazoa</taxon>
        <taxon>Ecdysozoa</taxon>
        <taxon>Arthropoda</taxon>
        <taxon>Hexapoda</taxon>
        <taxon>Insecta</taxon>
        <taxon>Pterygota</taxon>
        <taxon>Neoptera</taxon>
        <taxon>Polyneoptera</taxon>
        <taxon>Phasmatodea</taxon>
        <taxon>Timematodea</taxon>
        <taxon>Timematoidea</taxon>
        <taxon>Timematidae</taxon>
        <taxon>Timema</taxon>
    </lineage>
</organism>
<gene>
    <name evidence="1" type="ORF">TCEB3V08_LOCUS13714</name>
</gene>